<feature type="transmembrane region" description="Helical" evidence="2">
    <location>
        <begin position="6"/>
        <end position="22"/>
    </location>
</feature>
<comment type="caution">
    <text evidence="4">The sequence shown here is derived from an EMBL/GenBank/DDBJ whole genome shotgun (WGS) entry which is preliminary data.</text>
</comment>
<dbReference type="Pfam" id="PF01266">
    <property type="entry name" value="DAO"/>
    <property type="match status" value="1"/>
</dbReference>
<evidence type="ECO:0000313" key="6">
    <source>
        <dbReference type="Proteomes" id="UP000321275"/>
    </source>
</evidence>
<keyword evidence="2" id="KW-1133">Transmembrane helix</keyword>
<evidence type="ECO:0000256" key="1">
    <source>
        <dbReference type="ARBA" id="ARBA00023002"/>
    </source>
</evidence>
<sequence length="371" mass="39798">MPQDFLIIGGGVVGMAVAYGLARRGRSVTVLDGHDDSLRASRGNAGLVWVQGKGLAMPRYAELSLHSSMAWPEFAEELTKRTGIDLEYEHCGGVDLCFDAKEAQARQTEYRALYAATPSLTAVRWEYLDREALREQLPGLGERVHGGTFSPHDGQCNPLYLLRALYAACLTLGVDYHPATPVTGIEASTTGFTAHSPQGSFSAERVILAAGLGARTLAPPLGLSGQVHPVRGQVLVTERFPPSGRLPTPQLRQTASGGYLIGDVLEDAGYDTGVTLETIHRLGQRAVQIYPELAQARLVRSWGALRVMTPDGSPLYEASRSCPGAYNLSCHSGITLAAFHARELAEAIDTDRLATIHGDFSGARFDVQATG</sequence>
<dbReference type="PANTHER" id="PTHR13847">
    <property type="entry name" value="SARCOSINE DEHYDROGENASE-RELATED"/>
    <property type="match status" value="1"/>
</dbReference>
<evidence type="ECO:0000313" key="4">
    <source>
        <dbReference type="EMBL" id="GEK48287.1"/>
    </source>
</evidence>
<protein>
    <submittedName>
        <fullName evidence="5">FAD-binding oxidoreductase</fullName>
    </submittedName>
    <submittedName>
        <fullName evidence="4">FAD-dependent oxidoreductase</fullName>
    </submittedName>
</protein>
<dbReference type="Gene3D" id="3.50.50.60">
    <property type="entry name" value="FAD/NAD(P)-binding domain"/>
    <property type="match status" value="1"/>
</dbReference>
<evidence type="ECO:0000256" key="2">
    <source>
        <dbReference type="SAM" id="Phobius"/>
    </source>
</evidence>
<dbReference type="Proteomes" id="UP000651738">
    <property type="component" value="Unassembled WGS sequence"/>
</dbReference>
<dbReference type="GO" id="GO:0005737">
    <property type="term" value="C:cytoplasm"/>
    <property type="evidence" value="ECO:0007669"/>
    <property type="project" value="TreeGrafter"/>
</dbReference>
<dbReference type="AlphaFoldDB" id="A0A510XC61"/>
<keyword evidence="6" id="KW-1185">Reference proteome</keyword>
<name>A0A510XC61_9GAMM</name>
<dbReference type="InterPro" id="IPR036188">
    <property type="entry name" value="FAD/NAD-bd_sf"/>
</dbReference>
<keyword evidence="1" id="KW-0560">Oxidoreductase</keyword>
<proteinExistence type="predicted"/>
<dbReference type="Proteomes" id="UP000321275">
    <property type="component" value="Unassembled WGS sequence"/>
</dbReference>
<dbReference type="OrthoDB" id="6949587at2"/>
<evidence type="ECO:0000313" key="7">
    <source>
        <dbReference type="Proteomes" id="UP000651738"/>
    </source>
</evidence>
<dbReference type="SUPFAM" id="SSF51905">
    <property type="entry name" value="FAD/NAD(P)-binding domain"/>
    <property type="match status" value="1"/>
</dbReference>
<evidence type="ECO:0000259" key="3">
    <source>
        <dbReference type="Pfam" id="PF01266"/>
    </source>
</evidence>
<dbReference type="EMBL" id="BJUK01000032">
    <property type="protein sequence ID" value="GEK48287.1"/>
    <property type="molecule type" value="Genomic_DNA"/>
</dbReference>
<dbReference type="GO" id="GO:0016491">
    <property type="term" value="F:oxidoreductase activity"/>
    <property type="evidence" value="ECO:0007669"/>
    <property type="project" value="UniProtKB-KW"/>
</dbReference>
<feature type="domain" description="FAD dependent oxidoreductase" evidence="3">
    <location>
        <begin position="4"/>
        <end position="346"/>
    </location>
</feature>
<keyword evidence="2" id="KW-0472">Membrane</keyword>
<keyword evidence="2" id="KW-0812">Transmembrane</keyword>
<dbReference type="SUPFAM" id="SSF54373">
    <property type="entry name" value="FAD-linked reductases, C-terminal domain"/>
    <property type="match status" value="1"/>
</dbReference>
<dbReference type="Gene3D" id="3.30.9.10">
    <property type="entry name" value="D-Amino Acid Oxidase, subunit A, domain 2"/>
    <property type="match status" value="1"/>
</dbReference>
<organism evidence="4 6">
    <name type="scientific">Bisbaumannia pacifica</name>
    <dbReference type="NCBI Taxonomy" id="77098"/>
    <lineage>
        <taxon>Bacteria</taxon>
        <taxon>Pseudomonadati</taxon>
        <taxon>Pseudomonadota</taxon>
        <taxon>Gammaproteobacteria</taxon>
        <taxon>Oceanospirillales</taxon>
        <taxon>Halomonadaceae</taxon>
        <taxon>Bisbaumannia</taxon>
    </lineage>
</organism>
<reference evidence="4 6" key="1">
    <citation type="submission" date="2019-07" db="EMBL/GenBank/DDBJ databases">
        <title>Whole genome shotgun sequence of Halomonas pacifica NBRC 102220.</title>
        <authorList>
            <person name="Hosoyama A."/>
            <person name="Uohara A."/>
            <person name="Ohji S."/>
            <person name="Ichikawa N."/>
        </authorList>
    </citation>
    <scope>NUCLEOTIDE SEQUENCE [LARGE SCALE GENOMIC DNA]</scope>
    <source>
        <strain evidence="4 6">NBRC 102220</strain>
    </source>
</reference>
<reference evidence="5 7" key="2">
    <citation type="submission" date="2020-12" db="EMBL/GenBank/DDBJ databases">
        <title>Draft genome sequence of Halomonas pacifica strain CARE-V15.</title>
        <authorList>
            <person name="Vignesh N."/>
            <person name="Thabitha A."/>
            <person name="Saravanan R."/>
            <person name="Manigandan V."/>
        </authorList>
    </citation>
    <scope>NUCLEOTIDE SEQUENCE [LARGE SCALE GENOMIC DNA]</scope>
    <source>
        <strain evidence="5 7">CARE-V15</strain>
    </source>
</reference>
<gene>
    <name evidence="4" type="ORF">HPA02_25700</name>
    <name evidence="5" type="ORF">I7V36_08580</name>
</gene>
<accession>A0A510XC61</accession>
<evidence type="ECO:0000313" key="5">
    <source>
        <dbReference type="EMBL" id="MBH8580146.1"/>
    </source>
</evidence>
<dbReference type="RefSeq" id="WP_146803622.1">
    <property type="nucleotide sequence ID" value="NZ_BJUK01000032.1"/>
</dbReference>
<dbReference type="InterPro" id="IPR006076">
    <property type="entry name" value="FAD-dep_OxRdtase"/>
</dbReference>
<dbReference type="EMBL" id="JAEDAF010000006">
    <property type="protein sequence ID" value="MBH8580146.1"/>
    <property type="molecule type" value="Genomic_DNA"/>
</dbReference>